<feature type="region of interest" description="Disordered" evidence="1">
    <location>
        <begin position="1"/>
        <end position="22"/>
    </location>
</feature>
<feature type="transmembrane region" description="Helical" evidence="2">
    <location>
        <begin position="259"/>
        <end position="279"/>
    </location>
</feature>
<proteinExistence type="predicted"/>
<organism evidence="3 4">
    <name type="scientific">Polymorphospora lycopeni</name>
    <dbReference type="NCBI Taxonomy" id="3140240"/>
    <lineage>
        <taxon>Bacteria</taxon>
        <taxon>Bacillati</taxon>
        <taxon>Actinomycetota</taxon>
        <taxon>Actinomycetes</taxon>
        <taxon>Micromonosporales</taxon>
        <taxon>Micromonosporaceae</taxon>
        <taxon>Polymorphospora</taxon>
    </lineage>
</organism>
<keyword evidence="2" id="KW-0472">Membrane</keyword>
<dbReference type="Proteomes" id="UP001582793">
    <property type="component" value="Unassembled WGS sequence"/>
</dbReference>
<feature type="transmembrane region" description="Helical" evidence="2">
    <location>
        <begin position="121"/>
        <end position="142"/>
    </location>
</feature>
<evidence type="ECO:0000256" key="1">
    <source>
        <dbReference type="SAM" id="MobiDB-lite"/>
    </source>
</evidence>
<feature type="transmembrane region" description="Helical" evidence="2">
    <location>
        <begin position="29"/>
        <end position="50"/>
    </location>
</feature>
<feature type="transmembrane region" description="Helical" evidence="2">
    <location>
        <begin position="336"/>
        <end position="355"/>
    </location>
</feature>
<accession>A0ABV5CWD8</accession>
<keyword evidence="2" id="KW-0812">Transmembrane</keyword>
<evidence type="ECO:0000313" key="4">
    <source>
        <dbReference type="Proteomes" id="UP001582793"/>
    </source>
</evidence>
<dbReference type="EMBL" id="JBCGDC010000087">
    <property type="protein sequence ID" value="MFB6396327.1"/>
    <property type="molecule type" value="Genomic_DNA"/>
</dbReference>
<keyword evidence="4" id="KW-1185">Reference proteome</keyword>
<name>A0ABV5CWD8_9ACTN</name>
<feature type="transmembrane region" description="Helical" evidence="2">
    <location>
        <begin position="291"/>
        <end position="316"/>
    </location>
</feature>
<gene>
    <name evidence="3" type="ORF">AAFH96_24940</name>
</gene>
<evidence type="ECO:0000256" key="2">
    <source>
        <dbReference type="SAM" id="Phobius"/>
    </source>
</evidence>
<reference evidence="3 4" key="1">
    <citation type="submission" date="2024-04" db="EMBL/GenBank/DDBJ databases">
        <title>Polymorphospora sp. isolated from Baiyangdian Lake in Xiong'an New Area.</title>
        <authorList>
            <person name="Zhang X."/>
            <person name="Liu J."/>
        </authorList>
    </citation>
    <scope>NUCLEOTIDE SEQUENCE [LARGE SCALE GENOMIC DNA]</scope>
    <source>
        <strain evidence="3 4">2-325</strain>
    </source>
</reference>
<evidence type="ECO:0000313" key="3">
    <source>
        <dbReference type="EMBL" id="MFB6396327.1"/>
    </source>
</evidence>
<feature type="transmembrane region" description="Helical" evidence="2">
    <location>
        <begin position="192"/>
        <end position="218"/>
    </location>
</feature>
<feature type="transmembrane region" description="Helical" evidence="2">
    <location>
        <begin position="70"/>
        <end position="90"/>
    </location>
</feature>
<protein>
    <submittedName>
        <fullName evidence="3">Uncharacterized protein</fullName>
    </submittedName>
</protein>
<feature type="transmembrane region" description="Helical" evidence="2">
    <location>
        <begin position="230"/>
        <end position="247"/>
    </location>
</feature>
<comment type="caution">
    <text evidence="3">The sequence shown here is derived from an EMBL/GenBank/DDBJ whole genome shotgun (WGS) entry which is preliminary data.</text>
</comment>
<dbReference type="RefSeq" id="WP_375735805.1">
    <property type="nucleotide sequence ID" value="NZ_JBCGDC010000087.1"/>
</dbReference>
<feature type="transmembrane region" description="Helical" evidence="2">
    <location>
        <begin position="154"/>
        <end position="172"/>
    </location>
</feature>
<sequence>MRAGWRRGSEPPPPTEAPRRSGIVSPAGAVSLAGIVAAAAAAVGWAVGLAVLQPLTEPSGPDAYAENNTYWVRDLRFMAIVAVILGLVLAARGDRRATRTGVTAGLLWIGADVALDRSDLAGWPAATALAVLGCLAVGTVAATGRRSRRPDRRALVVAAAVGVALTPLAALIESPTDTEPALTPAALTVSGTLLVLTVGSALAAGVLTAPAGVGTVAADRAIPNHLLRRLAPATAVLALGAAGAAWIRLVEPYERLGPSLLLGVVLLAGLSLLSARWPAGRPAWDAQGATIILLAIGYPVLTMFWLFLLMFGTPIATLPTALAGSVPVNSADTDSLYAAVGSATGLTIGVLLVAADRAPYATRDAAALPDGS</sequence>
<feature type="transmembrane region" description="Helical" evidence="2">
    <location>
        <begin position="97"/>
        <end position="115"/>
    </location>
</feature>
<keyword evidence="2" id="KW-1133">Transmembrane helix</keyword>